<evidence type="ECO:0000313" key="3">
    <source>
        <dbReference type="Proteomes" id="UP000801492"/>
    </source>
</evidence>
<feature type="compositionally biased region" description="Basic and acidic residues" evidence="1">
    <location>
        <begin position="58"/>
        <end position="72"/>
    </location>
</feature>
<dbReference type="CDD" id="cd19941">
    <property type="entry name" value="TIL"/>
    <property type="match status" value="1"/>
</dbReference>
<dbReference type="AlphaFoldDB" id="A0A8K0D4G1"/>
<feature type="region of interest" description="Disordered" evidence="1">
    <location>
        <begin position="42"/>
        <end position="84"/>
    </location>
</feature>
<comment type="caution">
    <text evidence="2">The sequence shown here is derived from an EMBL/GenBank/DDBJ whole genome shotgun (WGS) entry which is preliminary data.</text>
</comment>
<sequence length="140" mass="15565">MINTHFFLVECKAEVFKNMANTHQLIILVVAYLSLSLEATTHKPSHSDETSSSVKQAHHQDPAKPVHHEETSSSKGPSPCGPNEVYNDSYDPKCEATCEKPIKILCIPDKSSIVSPYCSCLLGYLRNHAHQCVQPLKCFL</sequence>
<evidence type="ECO:0000256" key="1">
    <source>
        <dbReference type="SAM" id="MobiDB-lite"/>
    </source>
</evidence>
<organism evidence="2 3">
    <name type="scientific">Ignelater luminosus</name>
    <name type="common">Cucubano</name>
    <name type="synonym">Pyrophorus luminosus</name>
    <dbReference type="NCBI Taxonomy" id="2038154"/>
    <lineage>
        <taxon>Eukaryota</taxon>
        <taxon>Metazoa</taxon>
        <taxon>Ecdysozoa</taxon>
        <taxon>Arthropoda</taxon>
        <taxon>Hexapoda</taxon>
        <taxon>Insecta</taxon>
        <taxon>Pterygota</taxon>
        <taxon>Neoptera</taxon>
        <taxon>Endopterygota</taxon>
        <taxon>Coleoptera</taxon>
        <taxon>Polyphaga</taxon>
        <taxon>Elateriformia</taxon>
        <taxon>Elateroidea</taxon>
        <taxon>Elateridae</taxon>
        <taxon>Agrypninae</taxon>
        <taxon>Pyrophorini</taxon>
        <taxon>Ignelater</taxon>
    </lineage>
</organism>
<accession>A0A8K0D4G1</accession>
<dbReference type="EMBL" id="VTPC01004708">
    <property type="protein sequence ID" value="KAF2896841.1"/>
    <property type="molecule type" value="Genomic_DNA"/>
</dbReference>
<keyword evidence="3" id="KW-1185">Reference proteome</keyword>
<dbReference type="Gene3D" id="2.10.25.10">
    <property type="entry name" value="Laminin"/>
    <property type="match status" value="1"/>
</dbReference>
<reference evidence="2" key="1">
    <citation type="submission" date="2019-08" db="EMBL/GenBank/DDBJ databases">
        <title>The genome of the North American firefly Photinus pyralis.</title>
        <authorList>
            <consortium name="Photinus pyralis genome working group"/>
            <person name="Fallon T.R."/>
            <person name="Sander Lower S.E."/>
            <person name="Weng J.-K."/>
        </authorList>
    </citation>
    <scope>NUCLEOTIDE SEQUENCE</scope>
    <source>
        <strain evidence="2">TRF0915ILg1</strain>
        <tissue evidence="2">Whole body</tissue>
    </source>
</reference>
<protein>
    <submittedName>
        <fullName evidence="2">Uncharacterized protein</fullName>
    </submittedName>
</protein>
<evidence type="ECO:0000313" key="2">
    <source>
        <dbReference type="EMBL" id="KAF2896841.1"/>
    </source>
</evidence>
<dbReference type="InterPro" id="IPR036084">
    <property type="entry name" value="Ser_inhib-like_sf"/>
</dbReference>
<name>A0A8K0D4G1_IGNLU</name>
<gene>
    <name evidence="2" type="ORF">ILUMI_09334</name>
</gene>
<dbReference type="SUPFAM" id="SSF57567">
    <property type="entry name" value="Serine protease inhibitors"/>
    <property type="match status" value="1"/>
</dbReference>
<dbReference type="Proteomes" id="UP000801492">
    <property type="component" value="Unassembled WGS sequence"/>
</dbReference>
<proteinExistence type="predicted"/>